<protein>
    <recommendedName>
        <fullName evidence="2">J domain-containing protein</fullName>
    </recommendedName>
</protein>
<comment type="caution">
    <text evidence="3">The sequence shown here is derived from an EMBL/GenBank/DDBJ whole genome shotgun (WGS) entry which is preliminary data.</text>
</comment>
<sequence>MVKPDIKHNYYSDLELPTTASVDDIRKAYRKLALQYHPDRNAGKEDECVPRFQAIQAANEVLSDPTTKSKYDQDRRKAGLYPTFKPNQPTPGNPYAATSNYPPPPRRTQPGTWQRPTPTSAPTGAAPSGADRFTNFPRPAGNAMPRKDPAADRAQQFQAWQNMNSGNAKPRYPYNAPPPPQPPKSPNPQTQNTARPRMPRQDTKMPTEEQIRAGMRYSKPAGPGGAGDSPAAEKQSAWQAFQQANANKPGMGRNSRRAANANTTPRRPGGFDPNAPGSDERPAPQSTGHYSHRNRSEDLSPGGFPPPPPGPPPGSAPQSPTADKFGRPFAPQGREVPYAEGNRKSTPYSSFIGEKLQFSSDGLRRSASTRDTTRLQPESNSTSTNRARSSSPAGRQPQTTAADGQTSGTKKPFIPGANSDSSTGTEGSSEFDPDVTETPEEMDSSASNSERPRNATFAVPKDRPKKTPKRPSSKLNGSNYSSNATSPAFEAAGAQSDGDHPTMQQRNSSQNMYASPSSFANHSPSFSRGKWVANAFGPNSTTRPEQRNTTIPKWAFPSSVCPGKQSKQVDIRRYHDMARQDVLWGRVSETVQTAYLMFCDELASRGVKVDQLDLNLKNFLCLTHPRTGKTGAPVCDDAVAAVVARYPAVCNFTLKADQTSRANSFTFANDAFTSSASKSRSFDNINTKFSPDGWNGSFTSTAAPDYFAAAAGRRPSPGRRAPSSRGQGRAATADVPPRSNSNTPGDMGPPPPRPEQPASMFTSPSDVKFNEEQWKDTFKDPSWTMPGTNSGTNSKTPSRKGSKLHTKTSADGVGGDGSKAQPHIVVDDDSGRPEAGVFVDPDDAMDIDTTPPVQETAQTAPNEPRLYAVPKSTWREQAEQQQQTSGARKSSSRHSRQNTEPSLRTNLDDLSHVEPIAQSATGLKNLADLSSTLPFQSAATPSRTTQSSEPQKLQTPPIPRVPITPNRLTKTSWHTYALSFATYLEAYHAFNKTMLAHFDAREKQASTRLMGGSGWLEAIGGDTSSSLGFASYWKGVQEDEKVRETWNIGCEKHLEAVRQFDELRERVRKLSLQGALTDS</sequence>
<feature type="compositionally biased region" description="Polar residues" evidence="1">
    <location>
        <begin position="502"/>
        <end position="521"/>
    </location>
</feature>
<feature type="region of interest" description="Disordered" evidence="1">
    <location>
        <begin position="63"/>
        <end position="521"/>
    </location>
</feature>
<feature type="region of interest" description="Disordered" evidence="1">
    <location>
        <begin position="537"/>
        <end position="556"/>
    </location>
</feature>
<evidence type="ECO:0000313" key="3">
    <source>
        <dbReference type="EMBL" id="KAK4503350.1"/>
    </source>
</evidence>
<feature type="compositionally biased region" description="Polar residues" evidence="1">
    <location>
        <begin position="236"/>
        <end position="246"/>
    </location>
</feature>
<feature type="compositionally biased region" description="Low complexity" evidence="1">
    <location>
        <begin position="419"/>
        <end position="428"/>
    </location>
</feature>
<reference evidence="3 4" key="1">
    <citation type="journal article" date="2023" name="G3 (Bethesda)">
        <title>A chromosome-level genome assembly of Zasmidium syzygii isolated from banana leaves.</title>
        <authorList>
            <person name="van Westerhoven A.C."/>
            <person name="Mehrabi R."/>
            <person name="Talebi R."/>
            <person name="Steentjes M.B.F."/>
            <person name="Corcolon B."/>
            <person name="Chong P.A."/>
            <person name="Kema G.H.J."/>
            <person name="Seidl M.F."/>
        </authorList>
    </citation>
    <scope>NUCLEOTIDE SEQUENCE [LARGE SCALE GENOMIC DNA]</scope>
    <source>
        <strain evidence="3 4">P124</strain>
    </source>
</reference>
<dbReference type="Proteomes" id="UP001305779">
    <property type="component" value="Unassembled WGS sequence"/>
</dbReference>
<feature type="region of interest" description="Disordered" evidence="1">
    <location>
        <begin position="777"/>
        <end position="911"/>
    </location>
</feature>
<dbReference type="Pfam" id="PF00226">
    <property type="entry name" value="DnaJ"/>
    <property type="match status" value="1"/>
</dbReference>
<feature type="compositionally biased region" description="Polar residues" evidence="1">
    <location>
        <begin position="396"/>
        <end position="409"/>
    </location>
</feature>
<dbReference type="PRINTS" id="PR00625">
    <property type="entry name" value="JDOMAIN"/>
</dbReference>
<dbReference type="EMBL" id="JAXOVC010000003">
    <property type="protein sequence ID" value="KAK4503350.1"/>
    <property type="molecule type" value="Genomic_DNA"/>
</dbReference>
<feature type="domain" description="J" evidence="2">
    <location>
        <begin position="9"/>
        <end position="75"/>
    </location>
</feature>
<gene>
    <name evidence="3" type="ORF">PRZ48_004265</name>
</gene>
<dbReference type="PANTHER" id="PTHR44029:SF1">
    <property type="entry name" value="DNAJ HOMOLOG SUBFAMILY C MEMBER 21"/>
    <property type="match status" value="1"/>
</dbReference>
<dbReference type="Gene3D" id="1.10.287.110">
    <property type="entry name" value="DnaJ domain"/>
    <property type="match status" value="1"/>
</dbReference>
<evidence type="ECO:0000259" key="2">
    <source>
        <dbReference type="PROSITE" id="PS50076"/>
    </source>
</evidence>
<feature type="compositionally biased region" description="Low complexity" evidence="1">
    <location>
        <begin position="116"/>
        <end position="130"/>
    </location>
</feature>
<organism evidence="3 4">
    <name type="scientific">Zasmidium cellare</name>
    <name type="common">Wine cellar mold</name>
    <name type="synonym">Racodium cellare</name>
    <dbReference type="NCBI Taxonomy" id="395010"/>
    <lineage>
        <taxon>Eukaryota</taxon>
        <taxon>Fungi</taxon>
        <taxon>Dikarya</taxon>
        <taxon>Ascomycota</taxon>
        <taxon>Pezizomycotina</taxon>
        <taxon>Dothideomycetes</taxon>
        <taxon>Dothideomycetidae</taxon>
        <taxon>Mycosphaerellales</taxon>
        <taxon>Mycosphaerellaceae</taxon>
        <taxon>Zasmidium</taxon>
    </lineage>
</organism>
<feature type="compositionally biased region" description="Polar residues" evidence="1">
    <location>
        <begin position="475"/>
        <end position="486"/>
    </location>
</feature>
<feature type="compositionally biased region" description="Polar residues" evidence="1">
    <location>
        <begin position="851"/>
        <end position="861"/>
    </location>
</feature>
<feature type="compositionally biased region" description="Basic and acidic residues" evidence="1">
    <location>
        <begin position="199"/>
        <end position="211"/>
    </location>
</feature>
<feature type="compositionally biased region" description="Low complexity" evidence="1">
    <location>
        <begin position="257"/>
        <end position="268"/>
    </location>
</feature>
<feature type="compositionally biased region" description="Low complexity" evidence="1">
    <location>
        <begin position="379"/>
        <end position="393"/>
    </location>
</feature>
<feature type="region of interest" description="Disordered" evidence="1">
    <location>
        <begin position="936"/>
        <end position="966"/>
    </location>
</feature>
<feature type="compositionally biased region" description="Low complexity" evidence="1">
    <location>
        <begin position="709"/>
        <end position="731"/>
    </location>
</feature>
<keyword evidence="4" id="KW-1185">Reference proteome</keyword>
<accession>A0ABR0EQ25</accession>
<feature type="compositionally biased region" description="Polar residues" evidence="1">
    <location>
        <begin position="785"/>
        <end position="796"/>
    </location>
</feature>
<dbReference type="InterPro" id="IPR001623">
    <property type="entry name" value="DnaJ_domain"/>
</dbReference>
<dbReference type="InterPro" id="IPR036869">
    <property type="entry name" value="J_dom_sf"/>
</dbReference>
<feature type="compositionally biased region" description="Pro residues" evidence="1">
    <location>
        <begin position="175"/>
        <end position="186"/>
    </location>
</feature>
<dbReference type="InterPro" id="IPR018253">
    <property type="entry name" value="DnaJ_domain_CS"/>
</dbReference>
<feature type="compositionally biased region" description="Polar residues" evidence="1">
    <location>
        <begin position="155"/>
        <end position="167"/>
    </location>
</feature>
<feature type="compositionally biased region" description="Basic residues" evidence="1">
    <location>
        <begin position="797"/>
        <end position="806"/>
    </location>
</feature>
<dbReference type="SMART" id="SM00271">
    <property type="entry name" value="DnaJ"/>
    <property type="match status" value="1"/>
</dbReference>
<dbReference type="InterPro" id="IPR051964">
    <property type="entry name" value="Chaperone_stress_response"/>
</dbReference>
<dbReference type="PANTHER" id="PTHR44029">
    <property type="entry name" value="DNAJ HOMOLOG SUBFAMILY C MEMBER 21"/>
    <property type="match status" value="1"/>
</dbReference>
<feature type="compositionally biased region" description="Polar residues" evidence="1">
    <location>
        <begin position="879"/>
        <end position="889"/>
    </location>
</feature>
<dbReference type="PROSITE" id="PS00636">
    <property type="entry name" value="DNAJ_1"/>
    <property type="match status" value="1"/>
</dbReference>
<feature type="compositionally biased region" description="Basic residues" evidence="1">
    <location>
        <begin position="463"/>
        <end position="472"/>
    </location>
</feature>
<feature type="region of interest" description="Disordered" evidence="1">
    <location>
        <begin position="709"/>
        <end position="763"/>
    </location>
</feature>
<feature type="compositionally biased region" description="Polar residues" evidence="1">
    <location>
        <begin position="537"/>
        <end position="551"/>
    </location>
</feature>
<name>A0ABR0EQ25_ZASCE</name>
<feature type="compositionally biased region" description="Polar residues" evidence="1">
    <location>
        <begin position="936"/>
        <end position="954"/>
    </location>
</feature>
<dbReference type="CDD" id="cd06257">
    <property type="entry name" value="DnaJ"/>
    <property type="match status" value="1"/>
</dbReference>
<evidence type="ECO:0000313" key="4">
    <source>
        <dbReference type="Proteomes" id="UP001305779"/>
    </source>
</evidence>
<dbReference type="SUPFAM" id="SSF46565">
    <property type="entry name" value="Chaperone J-domain"/>
    <property type="match status" value="1"/>
</dbReference>
<feature type="compositionally biased region" description="Acidic residues" evidence="1">
    <location>
        <begin position="429"/>
        <end position="443"/>
    </location>
</feature>
<feature type="compositionally biased region" description="Pro residues" evidence="1">
    <location>
        <begin position="303"/>
        <end position="315"/>
    </location>
</feature>
<dbReference type="PROSITE" id="PS50076">
    <property type="entry name" value="DNAJ_2"/>
    <property type="match status" value="1"/>
</dbReference>
<evidence type="ECO:0000256" key="1">
    <source>
        <dbReference type="SAM" id="MobiDB-lite"/>
    </source>
</evidence>
<proteinExistence type="predicted"/>
<feature type="compositionally biased region" description="Basic and acidic residues" evidence="1">
    <location>
        <begin position="67"/>
        <end position="77"/>
    </location>
</feature>